<keyword evidence="5" id="KW-1185">Reference proteome</keyword>
<keyword evidence="2" id="KW-0560">Oxidoreductase</keyword>
<dbReference type="SUPFAM" id="SSF56327">
    <property type="entry name" value="LDH C-terminal domain-like"/>
    <property type="match status" value="1"/>
</dbReference>
<reference evidence="4 5" key="1">
    <citation type="submission" date="2019-07" db="EMBL/GenBank/DDBJ databases">
        <title>Annotation for the trematode Paragonimus westermani.</title>
        <authorList>
            <person name="Choi Y.-J."/>
        </authorList>
    </citation>
    <scope>NUCLEOTIDE SEQUENCE [LARGE SCALE GENOMIC DNA]</scope>
    <source>
        <strain evidence="4">180907_Pwestermani</strain>
    </source>
</reference>
<evidence type="ECO:0000256" key="2">
    <source>
        <dbReference type="ARBA" id="ARBA00023002"/>
    </source>
</evidence>
<comment type="similarity">
    <text evidence="1">Belongs to the LDH/MDH superfamily. MDH type 2 family.</text>
</comment>
<dbReference type="GO" id="GO:0016615">
    <property type="term" value="F:malate dehydrogenase activity"/>
    <property type="evidence" value="ECO:0007669"/>
    <property type="project" value="InterPro"/>
</dbReference>
<dbReference type="SUPFAM" id="SSF51735">
    <property type="entry name" value="NAD(P)-binding Rossmann-fold domains"/>
    <property type="match status" value="1"/>
</dbReference>
<proteinExistence type="inferred from homology"/>
<dbReference type="GO" id="GO:0016616">
    <property type="term" value="F:oxidoreductase activity, acting on the CH-OH group of donors, NAD or NADP as acceptor"/>
    <property type="evidence" value="ECO:0007669"/>
    <property type="project" value="InterPro"/>
</dbReference>
<dbReference type="InterPro" id="IPR015955">
    <property type="entry name" value="Lactate_DH/Glyco_Ohase_4_C"/>
</dbReference>
<dbReference type="GO" id="GO:0006108">
    <property type="term" value="P:malate metabolic process"/>
    <property type="evidence" value="ECO:0007669"/>
    <property type="project" value="InterPro"/>
</dbReference>
<comment type="caution">
    <text evidence="4">The sequence shown here is derived from an EMBL/GenBank/DDBJ whole genome shotgun (WGS) entry which is preliminary data.</text>
</comment>
<dbReference type="PANTHER" id="PTHR23382">
    <property type="entry name" value="MALATE DEHYDROGENASE"/>
    <property type="match status" value="1"/>
</dbReference>
<dbReference type="Pfam" id="PF02866">
    <property type="entry name" value="Ldh_1_C"/>
    <property type="match status" value="1"/>
</dbReference>
<evidence type="ECO:0000256" key="1">
    <source>
        <dbReference type="ARBA" id="ARBA00009613"/>
    </source>
</evidence>
<accession>A0A8T0DQE3</accession>
<dbReference type="Proteomes" id="UP000699462">
    <property type="component" value="Unassembled WGS sequence"/>
</dbReference>
<dbReference type="Gene3D" id="3.40.50.720">
    <property type="entry name" value="NAD(P)-binding Rossmann-like Domain"/>
    <property type="match status" value="1"/>
</dbReference>
<dbReference type="EMBL" id="JTDF01002049">
    <property type="protein sequence ID" value="KAF8569238.1"/>
    <property type="molecule type" value="Genomic_DNA"/>
</dbReference>
<dbReference type="InterPro" id="IPR022383">
    <property type="entry name" value="Lactate/malate_DH_C"/>
</dbReference>
<dbReference type="InterPro" id="IPR036291">
    <property type="entry name" value="NAD(P)-bd_dom_sf"/>
</dbReference>
<gene>
    <name evidence="4" type="ORF">P879_02502</name>
</gene>
<feature type="domain" description="Lactate/malate dehydrogenase C-terminal" evidence="3">
    <location>
        <begin position="335"/>
        <end position="504"/>
    </location>
</feature>
<name>A0A8T0DQE3_9TREM</name>
<feature type="non-terminal residue" evidence="4">
    <location>
        <position position="539"/>
    </location>
</feature>
<evidence type="ECO:0000313" key="4">
    <source>
        <dbReference type="EMBL" id="KAF8569238.1"/>
    </source>
</evidence>
<dbReference type="OrthoDB" id="1510206at2759"/>
<dbReference type="AlphaFoldDB" id="A0A8T0DQE3"/>
<organism evidence="4 5">
    <name type="scientific">Paragonimus westermani</name>
    <dbReference type="NCBI Taxonomy" id="34504"/>
    <lineage>
        <taxon>Eukaryota</taxon>
        <taxon>Metazoa</taxon>
        <taxon>Spiralia</taxon>
        <taxon>Lophotrochozoa</taxon>
        <taxon>Platyhelminthes</taxon>
        <taxon>Trematoda</taxon>
        <taxon>Digenea</taxon>
        <taxon>Plagiorchiida</taxon>
        <taxon>Troglotremata</taxon>
        <taxon>Troglotrematidae</taxon>
        <taxon>Paragonimus</taxon>
    </lineage>
</organism>
<protein>
    <recommendedName>
        <fullName evidence="3">Lactate/malate dehydrogenase C-terminal domain-containing protein</fullName>
    </recommendedName>
</protein>
<evidence type="ECO:0000259" key="3">
    <source>
        <dbReference type="Pfam" id="PF02866"/>
    </source>
</evidence>
<sequence>GFKKCNESETIFKLSLIPGICDCPYFARIELLADKLVQDLPNFKLTKIVKQASEWKDFTIWLESEHGWTMKKSPIVWRELVDQGGQGSLIGDANDFQEYVAAYYNLYSSLTTEEMLEIAEDNTRFKQAEEAEKIEEAVQRVTPSKIVVIGACSKAATYLLPYLATYSIFDPKERIVLHLYDDPEQAEMLRSIEEDLQDLAAPMPAEIRAVTELTNSLCDAKQIIFLDVVPRLQIGYEEFSTSNTKTTTATLDLRKFEAREVWLQRRYAFFTAIGMLIKTHCPSSVRILVTGNPGLDADSSNSASPVNFDVAVLHKVTAPQIPFRQIAGLVGSIEQRIKATVATNLRVFSHDVTDVVVWGNIGGKTFIDLSRSRVYRRRAPDVGVVAGSWFSILTLEAAHDLDWFTNEMQDEVFKKRTKVITDYIGLSHAQAVIRLLNEWWNGMVNDEERIHSLVVASEDWYGVPRGIVFSFPVTRCPKSCWSVVEDMEISTNTMTEIEACIKDVLEDWAVVDPEPLRTYLEDRKDITKPEDPTEMESEE</sequence>
<dbReference type="Gene3D" id="3.90.110.10">
    <property type="entry name" value="Lactate dehydrogenase/glycoside hydrolase, family 4, C-terminal"/>
    <property type="match status" value="1"/>
</dbReference>
<dbReference type="InterPro" id="IPR010945">
    <property type="entry name" value="Malate_DH_type2"/>
</dbReference>
<evidence type="ECO:0000313" key="5">
    <source>
        <dbReference type="Proteomes" id="UP000699462"/>
    </source>
</evidence>